<feature type="transmembrane region" description="Helical" evidence="1">
    <location>
        <begin position="79"/>
        <end position="100"/>
    </location>
</feature>
<evidence type="ECO:0000313" key="2">
    <source>
        <dbReference type="EMBL" id="MBB5617047.1"/>
    </source>
</evidence>
<gene>
    <name evidence="2" type="ORF">BJ959_000543</name>
</gene>
<comment type="caution">
    <text evidence="2">The sequence shown here is derived from an EMBL/GenBank/DDBJ whole genome shotgun (WGS) entry which is preliminary data.</text>
</comment>
<evidence type="ECO:0008006" key="4">
    <source>
        <dbReference type="Google" id="ProtNLM"/>
    </source>
</evidence>
<dbReference type="RefSeq" id="WP_153981655.1">
    <property type="nucleotide sequence ID" value="NZ_BAAANZ010000011.1"/>
</dbReference>
<dbReference type="AlphaFoldDB" id="A0A840XJL7"/>
<evidence type="ECO:0000256" key="1">
    <source>
        <dbReference type="SAM" id="Phobius"/>
    </source>
</evidence>
<reference evidence="2 3" key="1">
    <citation type="submission" date="2020-08" db="EMBL/GenBank/DDBJ databases">
        <title>Sequencing the genomes of 1000 actinobacteria strains.</title>
        <authorList>
            <person name="Klenk H.-P."/>
        </authorList>
    </citation>
    <scope>NUCLEOTIDE SEQUENCE [LARGE SCALE GENOMIC DNA]</scope>
    <source>
        <strain evidence="2 3">DSM 23889</strain>
    </source>
</reference>
<keyword evidence="1" id="KW-0812">Transmembrane</keyword>
<accession>A0A840XJL7</accession>
<sequence>MDRTIDYTPLFAPVTATEVAEFRRATLAARPNATAEQVSRILGLVLGGVMVLVLGFSVLAPAVLALGALLSGALDPVDAIILIFPLILIAIGIGIGVTAWRARRFDWEKRLRMARFAAANGLRYESLSPAPSYPGLIFGIGTSRQVTDHLRTADGRYLDLGNYRYTTGSGKNRTTHHWGFLALHLDRALPHMLLDSRANNGLLGSTNLPAVFSNDQVLSLEGDFDRYFRLYCPKEYERDALYVFTPDLMALLIDEASPFDVEIIDQWMLVYSARPFPLADAATYQRLLRIVSTVGAKTLSQTDRYVDERIGEFSANIVAPQGQRLRRGVSVLGIVMVVGFALVWIVSTITSFSP</sequence>
<dbReference type="Proteomes" id="UP000552883">
    <property type="component" value="Unassembled WGS sequence"/>
</dbReference>
<dbReference type="OrthoDB" id="5054050at2"/>
<name>A0A840XJL7_9MICO</name>
<proteinExistence type="predicted"/>
<organism evidence="2 3">
    <name type="scientific">Microcella frigidaquae</name>
    <dbReference type="NCBI Taxonomy" id="424758"/>
    <lineage>
        <taxon>Bacteria</taxon>
        <taxon>Bacillati</taxon>
        <taxon>Actinomycetota</taxon>
        <taxon>Actinomycetes</taxon>
        <taxon>Micrococcales</taxon>
        <taxon>Microbacteriaceae</taxon>
        <taxon>Microcella</taxon>
    </lineage>
</organism>
<feature type="transmembrane region" description="Helical" evidence="1">
    <location>
        <begin position="41"/>
        <end position="67"/>
    </location>
</feature>
<keyword evidence="3" id="KW-1185">Reference proteome</keyword>
<evidence type="ECO:0000313" key="3">
    <source>
        <dbReference type="Proteomes" id="UP000552883"/>
    </source>
</evidence>
<feature type="transmembrane region" description="Helical" evidence="1">
    <location>
        <begin position="331"/>
        <end position="352"/>
    </location>
</feature>
<dbReference type="EMBL" id="JACHBS010000001">
    <property type="protein sequence ID" value="MBB5617047.1"/>
    <property type="molecule type" value="Genomic_DNA"/>
</dbReference>
<protein>
    <recommendedName>
        <fullName evidence="4">DUF3137 domain-containing protein</fullName>
    </recommendedName>
</protein>
<keyword evidence="1" id="KW-1133">Transmembrane helix</keyword>
<keyword evidence="1" id="KW-0472">Membrane</keyword>